<proteinExistence type="predicted"/>
<evidence type="ECO:0000313" key="1">
    <source>
        <dbReference type="EMBL" id="CAF0835936.1"/>
    </source>
</evidence>
<sequence>MPSTAEDLPSEIWFYIFTFIEGHDIVQSFSSLNSFFNSLLHSQYLQLHIRIKKNESNKRLPLLTWSHIDLRNIYSLSVGQRKANCLIQFLRWNASYLICLRSLSIYLRKSKFDNYIQIITSALQQMPSLRNIRIKYTAQFNPDIDHFEPLMTYIFSTKSTIQKCSFDFRMFHYNMIVSKWSISPTLKYLNFYNTSWNNLFSILSLTPYLYSFQALIKQSDTILNKDIVLTHLKKVNLYLVRPHLIQLEMLKDVAPNLESLQVQGNFSSKHPAYFNENLWYKVLNNLKYFYVNLSTYSESNSEKQVLRDYILDLNGKGWFTWEEHIPNLYAFIKFTSVTI</sequence>
<dbReference type="EMBL" id="CAJNOM010000070">
    <property type="protein sequence ID" value="CAF0975763.1"/>
    <property type="molecule type" value="Genomic_DNA"/>
</dbReference>
<dbReference type="EMBL" id="CAJNOI010000021">
    <property type="protein sequence ID" value="CAF0835936.1"/>
    <property type="molecule type" value="Genomic_DNA"/>
</dbReference>
<dbReference type="Proteomes" id="UP000663832">
    <property type="component" value="Unassembled WGS sequence"/>
</dbReference>
<keyword evidence="3" id="KW-1185">Reference proteome</keyword>
<evidence type="ECO:0008006" key="4">
    <source>
        <dbReference type="Google" id="ProtNLM"/>
    </source>
</evidence>
<protein>
    <recommendedName>
        <fullName evidence="4">F-box domain-containing protein</fullName>
    </recommendedName>
</protein>
<evidence type="ECO:0000313" key="2">
    <source>
        <dbReference type="EMBL" id="CAF0975763.1"/>
    </source>
</evidence>
<dbReference type="SUPFAM" id="SSF81383">
    <property type="entry name" value="F-box domain"/>
    <property type="match status" value="1"/>
</dbReference>
<comment type="caution">
    <text evidence="2">The sequence shown here is derived from an EMBL/GenBank/DDBJ whole genome shotgun (WGS) entry which is preliminary data.</text>
</comment>
<organism evidence="2 3">
    <name type="scientific">Adineta steineri</name>
    <dbReference type="NCBI Taxonomy" id="433720"/>
    <lineage>
        <taxon>Eukaryota</taxon>
        <taxon>Metazoa</taxon>
        <taxon>Spiralia</taxon>
        <taxon>Gnathifera</taxon>
        <taxon>Rotifera</taxon>
        <taxon>Eurotatoria</taxon>
        <taxon>Bdelloidea</taxon>
        <taxon>Adinetida</taxon>
        <taxon>Adinetidae</taxon>
        <taxon>Adineta</taxon>
    </lineage>
</organism>
<reference evidence="2" key="1">
    <citation type="submission" date="2021-02" db="EMBL/GenBank/DDBJ databases">
        <authorList>
            <person name="Nowell W R."/>
        </authorList>
    </citation>
    <scope>NUCLEOTIDE SEQUENCE</scope>
</reference>
<name>A0A814EYL5_9BILA</name>
<dbReference type="Proteomes" id="UP000663877">
    <property type="component" value="Unassembled WGS sequence"/>
</dbReference>
<dbReference type="AlphaFoldDB" id="A0A814EYL5"/>
<dbReference type="InterPro" id="IPR036047">
    <property type="entry name" value="F-box-like_dom_sf"/>
</dbReference>
<gene>
    <name evidence="1" type="ORF">BJG266_LOCUS7043</name>
    <name evidence="2" type="ORF">QVE165_LOCUS13582</name>
</gene>
<accession>A0A814EYL5</accession>
<evidence type="ECO:0000313" key="3">
    <source>
        <dbReference type="Proteomes" id="UP000663832"/>
    </source>
</evidence>
<dbReference type="OrthoDB" id="10027352at2759"/>